<dbReference type="Gene3D" id="3.40.309.10">
    <property type="entry name" value="Aldehyde Dehydrogenase, Chain A, domain 2"/>
    <property type="match status" value="1"/>
</dbReference>
<keyword evidence="3 5" id="KW-0560">Oxidoreductase</keyword>
<evidence type="ECO:0000256" key="2">
    <source>
        <dbReference type="ARBA" id="ARBA00009986"/>
    </source>
</evidence>
<dbReference type="RefSeq" id="XP_003058765.1">
    <property type="nucleotide sequence ID" value="XM_003058719.1"/>
</dbReference>
<gene>
    <name evidence="7" type="ORF">MICPUCDRAFT_33399</name>
</gene>
<comment type="catalytic activity">
    <reaction evidence="4 5">
        <text>succinate semialdehyde + NAD(+) + H2O = succinate + NADH + 2 H(+)</text>
        <dbReference type="Rhea" id="RHEA:13217"/>
        <dbReference type="ChEBI" id="CHEBI:15377"/>
        <dbReference type="ChEBI" id="CHEBI:15378"/>
        <dbReference type="ChEBI" id="CHEBI:30031"/>
        <dbReference type="ChEBI" id="CHEBI:57540"/>
        <dbReference type="ChEBI" id="CHEBI:57706"/>
        <dbReference type="ChEBI" id="CHEBI:57945"/>
        <dbReference type="EC" id="1.2.1.24"/>
    </reaction>
</comment>
<dbReference type="FunFam" id="3.40.309.10:FF:000004">
    <property type="entry name" value="Succinate-semialdehyde dehydrogenase I"/>
    <property type="match status" value="1"/>
</dbReference>
<dbReference type="Gene3D" id="3.40.605.10">
    <property type="entry name" value="Aldehyde Dehydrogenase, Chain A, domain 1"/>
    <property type="match status" value="1"/>
</dbReference>
<dbReference type="GeneID" id="9683789"/>
<reference evidence="7 8" key="1">
    <citation type="journal article" date="2009" name="Science">
        <title>Green evolution and dynamic adaptations revealed by genomes of the marine picoeukaryotes Micromonas.</title>
        <authorList>
            <person name="Worden A.Z."/>
            <person name="Lee J.H."/>
            <person name="Mock T."/>
            <person name="Rouze P."/>
            <person name="Simmons M.P."/>
            <person name="Aerts A.L."/>
            <person name="Allen A.E."/>
            <person name="Cuvelier M.L."/>
            <person name="Derelle E."/>
            <person name="Everett M.V."/>
            <person name="Foulon E."/>
            <person name="Grimwood J."/>
            <person name="Gundlach H."/>
            <person name="Henrissat B."/>
            <person name="Napoli C."/>
            <person name="McDonald S.M."/>
            <person name="Parker M.S."/>
            <person name="Rombauts S."/>
            <person name="Salamov A."/>
            <person name="Von Dassow P."/>
            <person name="Badger J.H."/>
            <person name="Coutinho P.M."/>
            <person name="Demir E."/>
            <person name="Dubchak I."/>
            <person name="Gentemann C."/>
            <person name="Eikrem W."/>
            <person name="Gready J.E."/>
            <person name="John U."/>
            <person name="Lanier W."/>
            <person name="Lindquist E.A."/>
            <person name="Lucas S."/>
            <person name="Mayer K.F."/>
            <person name="Moreau H."/>
            <person name="Not F."/>
            <person name="Otillar R."/>
            <person name="Panaud O."/>
            <person name="Pangilinan J."/>
            <person name="Paulsen I."/>
            <person name="Piegu B."/>
            <person name="Poliakov A."/>
            <person name="Robbens S."/>
            <person name="Schmutz J."/>
            <person name="Toulza E."/>
            <person name="Wyss T."/>
            <person name="Zelensky A."/>
            <person name="Zhou K."/>
            <person name="Armbrust E.V."/>
            <person name="Bhattacharya D."/>
            <person name="Goodenough U.W."/>
            <person name="Van de Peer Y."/>
            <person name="Grigoriev I.V."/>
        </authorList>
    </citation>
    <scope>NUCLEOTIDE SEQUENCE [LARGE SCALE GENOMIC DNA]</scope>
    <source>
        <strain evidence="7 8">CCMP1545</strain>
    </source>
</reference>
<keyword evidence="5" id="KW-0496">Mitochondrion</keyword>
<dbReference type="InterPro" id="IPR016161">
    <property type="entry name" value="Ald_DH/histidinol_DH"/>
</dbReference>
<dbReference type="InterPro" id="IPR016163">
    <property type="entry name" value="Ald_DH_C"/>
</dbReference>
<dbReference type="CDD" id="cd07103">
    <property type="entry name" value="ALDH_F5_SSADH_GabD"/>
    <property type="match status" value="1"/>
</dbReference>
<dbReference type="InterPro" id="IPR016162">
    <property type="entry name" value="Ald_DH_N"/>
</dbReference>
<evidence type="ECO:0000256" key="3">
    <source>
        <dbReference type="ARBA" id="ARBA00023002"/>
    </source>
</evidence>
<dbReference type="Proteomes" id="UP000001876">
    <property type="component" value="Unassembled WGS sequence"/>
</dbReference>
<name>C1MSY9_MICPC</name>
<proteinExistence type="inferred from homology"/>
<comment type="similarity">
    <text evidence="2 5">Belongs to the aldehyde dehydrogenase family.</text>
</comment>
<dbReference type="FunFam" id="3.40.605.10:FF:000026">
    <property type="entry name" value="Aldehyde dehydrogenase, putative"/>
    <property type="match status" value="1"/>
</dbReference>
<feature type="domain" description="Aldehyde dehydrogenase" evidence="6">
    <location>
        <begin position="51"/>
        <end position="506"/>
    </location>
</feature>
<dbReference type="KEGG" id="mpp:MICPUCDRAFT_33399"/>
<dbReference type="GO" id="GO:0009450">
    <property type="term" value="P:gamma-aminobutyric acid catabolic process"/>
    <property type="evidence" value="ECO:0007669"/>
    <property type="project" value="UniProtKB-UniRule"/>
</dbReference>
<dbReference type="Pfam" id="PF00171">
    <property type="entry name" value="Aldedh"/>
    <property type="match status" value="1"/>
</dbReference>
<evidence type="ECO:0000259" key="6">
    <source>
        <dbReference type="Pfam" id="PF00171"/>
    </source>
</evidence>
<dbReference type="InterPro" id="IPR010102">
    <property type="entry name" value="Succ_semiAld_DH"/>
</dbReference>
<dbReference type="UniPathway" id="UPA00733"/>
<evidence type="ECO:0000313" key="7">
    <source>
        <dbReference type="EMBL" id="EEH57220.1"/>
    </source>
</evidence>
<dbReference type="eggNOG" id="KOG2451">
    <property type="taxonomic scope" value="Eukaryota"/>
</dbReference>
<dbReference type="SUPFAM" id="SSF53720">
    <property type="entry name" value="ALDH-like"/>
    <property type="match status" value="1"/>
</dbReference>
<comment type="subcellular location">
    <subcellularLocation>
        <location evidence="5">Mitochondrion</location>
    </subcellularLocation>
</comment>
<dbReference type="STRING" id="564608.C1MSY9"/>
<keyword evidence="5" id="KW-0520">NAD</keyword>
<dbReference type="OrthoDB" id="310895at2759"/>
<evidence type="ECO:0000256" key="1">
    <source>
        <dbReference type="ARBA" id="ARBA00005176"/>
    </source>
</evidence>
<dbReference type="PANTHER" id="PTHR43353:SF5">
    <property type="entry name" value="SUCCINATE-SEMIALDEHYDE DEHYDROGENASE, MITOCHONDRIAL"/>
    <property type="match status" value="1"/>
</dbReference>
<dbReference type="FunFam" id="3.40.605.10:FF:000005">
    <property type="entry name" value="Succinate-semialdehyde dehydrogenase I"/>
    <property type="match status" value="1"/>
</dbReference>
<dbReference type="EC" id="1.2.1.24" evidence="5"/>
<dbReference type="GO" id="GO:0005739">
    <property type="term" value="C:mitochondrion"/>
    <property type="evidence" value="ECO:0007669"/>
    <property type="project" value="UniProtKB-SubCell"/>
</dbReference>
<accession>C1MSY9</accession>
<comment type="subunit">
    <text evidence="5">Homotetramer.</text>
</comment>
<comment type="pathway">
    <text evidence="1 5">Amino-acid degradation; 4-aminobutanoate degradation.</text>
</comment>
<dbReference type="PANTHER" id="PTHR43353">
    <property type="entry name" value="SUCCINATE-SEMIALDEHYDE DEHYDROGENASE, MITOCHONDRIAL"/>
    <property type="match status" value="1"/>
</dbReference>
<dbReference type="InterPro" id="IPR050740">
    <property type="entry name" value="Aldehyde_DH_Superfamily"/>
</dbReference>
<dbReference type="NCBIfam" id="TIGR01780">
    <property type="entry name" value="SSADH"/>
    <property type="match status" value="1"/>
</dbReference>
<protein>
    <recommendedName>
        <fullName evidence="5">Succinate-semialdehyde dehydrogenase</fullName>
        <ecNumber evidence="5">1.2.1.24</ecNumber>
    </recommendedName>
</protein>
<evidence type="ECO:0000256" key="5">
    <source>
        <dbReference type="RuleBase" id="RU365091"/>
    </source>
</evidence>
<evidence type="ECO:0000256" key="4">
    <source>
        <dbReference type="ARBA" id="ARBA00052498"/>
    </source>
</evidence>
<dbReference type="OMA" id="IGELFCK"/>
<organism evidence="8">
    <name type="scientific">Micromonas pusilla (strain CCMP1545)</name>
    <name type="common">Picoplanktonic green alga</name>
    <dbReference type="NCBI Taxonomy" id="564608"/>
    <lineage>
        <taxon>Eukaryota</taxon>
        <taxon>Viridiplantae</taxon>
        <taxon>Chlorophyta</taxon>
        <taxon>Mamiellophyceae</taxon>
        <taxon>Mamiellales</taxon>
        <taxon>Mamiellaceae</taxon>
        <taxon>Micromonas</taxon>
    </lineage>
</organism>
<dbReference type="InterPro" id="IPR015590">
    <property type="entry name" value="Aldehyde_DH_dom"/>
</dbReference>
<keyword evidence="8" id="KW-1185">Reference proteome</keyword>
<sequence length="514" mass="53202">MSSSTSSPSPPSDACAALAARIGVADASLLRDEGFIADAWTRAELGDGGGATFDVVNPATGETLVSVAKLGAAETRAAIDAAAAALPSWSATTAIVRAQALRRWGDLVNAHASDLARIMCAEQGKPLAEARGEVAYASSFIDWFADEGRRTYGEVIPTHDANARVFALRQPVGVCAAITPWNFPLAMITRKAAAALAAGCVVVVKPSEETPLSALALAELAARAGIPRGVLGFVMGDANAIGEAMTGSEIVRKLSFTGSTAVGKKLMRDCAGTVKRTSMELGGCAPFLVFQDANIDEAVKGAMGSKFRNAGQTCVSSQRYIVHEDVIDEFGAKFAAAARKLVVGDGLRGKTDQGPLINARALAKVEAHVADALSKGAKVLCGGHRVTENGCDKGVFYAPTVLANVPRDASLFREEVFGPVAALTSFADERDAIALANDTTAGLAAYVYTNDNARVWRVSEKLEYGMVGANTGVVSAASAPFGGVKESGTGREGGKHGIEEYLEVKHLSVGGVGR</sequence>
<dbReference type="EMBL" id="GG663739">
    <property type="protein sequence ID" value="EEH57220.1"/>
    <property type="molecule type" value="Genomic_DNA"/>
</dbReference>
<evidence type="ECO:0000313" key="8">
    <source>
        <dbReference type="Proteomes" id="UP000001876"/>
    </source>
</evidence>
<dbReference type="AlphaFoldDB" id="C1MSY9"/>
<dbReference type="GO" id="GO:0004777">
    <property type="term" value="F:succinate-semialdehyde dehydrogenase (NAD+) activity"/>
    <property type="evidence" value="ECO:0007669"/>
    <property type="project" value="UniProtKB-UniRule"/>
</dbReference>